<comment type="caution">
    <text evidence="1">The sequence shown here is derived from an EMBL/GenBank/DDBJ whole genome shotgun (WGS) entry which is preliminary data.</text>
</comment>
<proteinExistence type="predicted"/>
<dbReference type="EMBL" id="MDYN01000094">
    <property type="protein sequence ID" value="OQD78048.1"/>
    <property type="molecule type" value="Genomic_DNA"/>
</dbReference>
<name>A0A1V6PM13_9EURO</name>
<dbReference type="STRING" id="416450.A0A1V6PM13"/>
<dbReference type="Proteomes" id="UP000191672">
    <property type="component" value="Unassembled WGS sequence"/>
</dbReference>
<sequence length="48" mass="5423">MPEGFGTPSKCWKLRKALYGLRISPRLWQQEAAGVLTKLGLRQVPEDP</sequence>
<gene>
    <name evidence="1" type="ORF">PENANT_c094G02586</name>
</gene>
<dbReference type="AlphaFoldDB" id="A0A1V6PM13"/>
<evidence type="ECO:0008006" key="3">
    <source>
        <dbReference type="Google" id="ProtNLM"/>
    </source>
</evidence>
<feature type="non-terminal residue" evidence="1">
    <location>
        <position position="48"/>
    </location>
</feature>
<protein>
    <recommendedName>
        <fullName evidence="3">Reverse transcriptase Ty1/copia-type domain-containing protein</fullName>
    </recommendedName>
</protein>
<organism evidence="1 2">
    <name type="scientific">Penicillium antarcticum</name>
    <dbReference type="NCBI Taxonomy" id="416450"/>
    <lineage>
        <taxon>Eukaryota</taxon>
        <taxon>Fungi</taxon>
        <taxon>Dikarya</taxon>
        <taxon>Ascomycota</taxon>
        <taxon>Pezizomycotina</taxon>
        <taxon>Eurotiomycetes</taxon>
        <taxon>Eurotiomycetidae</taxon>
        <taxon>Eurotiales</taxon>
        <taxon>Aspergillaceae</taxon>
        <taxon>Penicillium</taxon>
    </lineage>
</organism>
<reference evidence="2" key="1">
    <citation type="journal article" date="2017" name="Nat. Microbiol.">
        <title>Global analysis of biosynthetic gene clusters reveals vast potential of secondary metabolite production in Penicillium species.</title>
        <authorList>
            <person name="Nielsen J.C."/>
            <person name="Grijseels S."/>
            <person name="Prigent S."/>
            <person name="Ji B."/>
            <person name="Dainat J."/>
            <person name="Nielsen K.F."/>
            <person name="Frisvad J.C."/>
            <person name="Workman M."/>
            <person name="Nielsen J."/>
        </authorList>
    </citation>
    <scope>NUCLEOTIDE SEQUENCE [LARGE SCALE GENOMIC DNA]</scope>
    <source>
        <strain evidence="2">IBT 31811</strain>
    </source>
</reference>
<evidence type="ECO:0000313" key="1">
    <source>
        <dbReference type="EMBL" id="OQD78048.1"/>
    </source>
</evidence>
<keyword evidence="2" id="KW-1185">Reference proteome</keyword>
<evidence type="ECO:0000313" key="2">
    <source>
        <dbReference type="Proteomes" id="UP000191672"/>
    </source>
</evidence>
<accession>A0A1V6PM13</accession>